<sequence length="227" mass="26840">MEKNLLDKNYIKKFINIIDNDFIPNLKMKSINPSDPIKVEFVPKPWILLGCGNYAGVFTHPDFDNLAIKIYASGRDGLREEIEVYKTIGEHPAYSKLLYSKNNYLILKRLKGITFYNSLIKGIKIPKHIIKDIDNALEYAREKRLNPHDVHAKNVMIVNNRGVVVDISDFKHKEYCCLWHDFKKAYYKLYIPFVYKLAIPIPNFVLDTIRRMYKRYKRYKRVITGYL</sequence>
<dbReference type="Gene3D" id="1.10.510.10">
    <property type="entry name" value="Transferase(Phosphotransferase) domain 1"/>
    <property type="match status" value="1"/>
</dbReference>
<keyword evidence="1" id="KW-0808">Transferase</keyword>
<keyword evidence="1" id="KW-0418">Kinase</keyword>
<dbReference type="PANTHER" id="PTHR37171">
    <property type="entry name" value="SERINE/THREONINE-PROTEIN KINASE YRZF-RELATED"/>
    <property type="match status" value="1"/>
</dbReference>
<dbReference type="GO" id="GO:0004674">
    <property type="term" value="F:protein serine/threonine kinase activity"/>
    <property type="evidence" value="ECO:0007669"/>
    <property type="project" value="UniProtKB-KW"/>
</dbReference>
<dbReference type="SUPFAM" id="SSF56112">
    <property type="entry name" value="Protein kinase-like (PK-like)"/>
    <property type="match status" value="1"/>
</dbReference>
<dbReference type="PANTHER" id="PTHR37171:SF1">
    <property type="entry name" value="SERINE_THREONINE-PROTEIN KINASE YRZF-RELATED"/>
    <property type="match status" value="1"/>
</dbReference>
<evidence type="ECO:0000313" key="1">
    <source>
        <dbReference type="EMBL" id="QRI54271.1"/>
    </source>
</evidence>
<keyword evidence="1" id="KW-0723">Serine/threonine-protein kinase</keyword>
<proteinExistence type="predicted"/>
<dbReference type="InterPro" id="IPR011009">
    <property type="entry name" value="Kinase-like_dom_sf"/>
</dbReference>
<name>A0ABD7CMC6_CLOBO</name>
<accession>A0ABD7CMC6</accession>
<organism evidence="1 2">
    <name type="scientific">Clostridium botulinum</name>
    <dbReference type="NCBI Taxonomy" id="1491"/>
    <lineage>
        <taxon>Bacteria</taxon>
        <taxon>Bacillati</taxon>
        <taxon>Bacillota</taxon>
        <taxon>Clostridia</taxon>
        <taxon>Eubacteriales</taxon>
        <taxon>Clostridiaceae</taxon>
        <taxon>Clostridium</taxon>
    </lineage>
</organism>
<gene>
    <name evidence="1" type="ORF">JQS73_03905</name>
</gene>
<protein>
    <submittedName>
        <fullName evidence="1">Serine/threonine protein kinase</fullName>
    </submittedName>
</protein>
<dbReference type="Proteomes" id="UP000663464">
    <property type="component" value="Chromosome"/>
</dbReference>
<reference evidence="1 2" key="1">
    <citation type="journal article" date="2014" name="J. Infect. Dis.">
        <title>Molecular characterization of a novel botulinum neurotoxin type H gene.</title>
        <authorList>
            <person name="Dover N."/>
            <person name="Barash J.R."/>
            <person name="Hill K.K."/>
            <person name="Xie G."/>
            <person name="Arnon S.S."/>
        </authorList>
    </citation>
    <scope>NUCLEOTIDE SEQUENCE [LARGE SCALE GENOMIC DNA]</scope>
    <source>
        <strain evidence="1 2">IBCA10-7060</strain>
    </source>
</reference>
<dbReference type="EMBL" id="CP069280">
    <property type="protein sequence ID" value="QRI54271.1"/>
    <property type="molecule type" value="Genomic_DNA"/>
</dbReference>
<dbReference type="InterPro" id="IPR052396">
    <property type="entry name" value="Meiotic_Drive_Suppr_Kinase"/>
</dbReference>
<evidence type="ECO:0000313" key="2">
    <source>
        <dbReference type="Proteomes" id="UP000663464"/>
    </source>
</evidence>
<dbReference type="AlphaFoldDB" id="A0ABD7CMC6"/>
<dbReference type="RefSeq" id="WP_047403362.1">
    <property type="nucleotide sequence ID" value="NZ_CP069280.1"/>
</dbReference>